<dbReference type="SUPFAM" id="SSF52922">
    <property type="entry name" value="TK C-terminal domain-like"/>
    <property type="match status" value="1"/>
</dbReference>
<dbReference type="Proteomes" id="UP000594261">
    <property type="component" value="Chromosome 1"/>
</dbReference>
<dbReference type="EnsemblPlants" id="QL01p010535:mrna">
    <property type="protein sequence ID" value="QL01p010535:mrna"/>
    <property type="gene ID" value="QL01p010535"/>
</dbReference>
<dbReference type="Gene3D" id="3.40.50.920">
    <property type="match status" value="1"/>
</dbReference>
<organism evidence="1 2">
    <name type="scientific">Quercus lobata</name>
    <name type="common">Valley oak</name>
    <dbReference type="NCBI Taxonomy" id="97700"/>
    <lineage>
        <taxon>Eukaryota</taxon>
        <taxon>Viridiplantae</taxon>
        <taxon>Streptophyta</taxon>
        <taxon>Embryophyta</taxon>
        <taxon>Tracheophyta</taxon>
        <taxon>Spermatophyta</taxon>
        <taxon>Magnoliopsida</taxon>
        <taxon>eudicotyledons</taxon>
        <taxon>Gunneridae</taxon>
        <taxon>Pentapetalae</taxon>
        <taxon>rosids</taxon>
        <taxon>fabids</taxon>
        <taxon>Fagales</taxon>
        <taxon>Fagaceae</taxon>
        <taxon>Quercus</taxon>
    </lineage>
</organism>
<reference evidence="1 2" key="1">
    <citation type="journal article" date="2016" name="G3 (Bethesda)">
        <title>First Draft Assembly and Annotation of the Genome of a California Endemic Oak Quercus lobata Nee (Fagaceae).</title>
        <authorList>
            <person name="Sork V.L."/>
            <person name="Fitz-Gibbon S.T."/>
            <person name="Puiu D."/>
            <person name="Crepeau M."/>
            <person name="Gugger P.F."/>
            <person name="Sherman R."/>
            <person name="Stevens K."/>
            <person name="Langley C.H."/>
            <person name="Pellegrini M."/>
            <person name="Salzberg S.L."/>
        </authorList>
    </citation>
    <scope>NUCLEOTIDE SEQUENCE [LARGE SCALE GENOMIC DNA]</scope>
    <source>
        <strain evidence="1 2">cv. SW786</strain>
    </source>
</reference>
<reference evidence="1" key="2">
    <citation type="submission" date="2021-01" db="UniProtKB">
        <authorList>
            <consortium name="EnsemblPlants"/>
        </authorList>
    </citation>
    <scope>IDENTIFICATION</scope>
</reference>
<name>A0A7N2KLQ9_QUELO</name>
<dbReference type="EMBL" id="LRBV02000001">
    <property type="status" value="NOT_ANNOTATED_CDS"/>
    <property type="molecule type" value="Genomic_DNA"/>
</dbReference>
<dbReference type="InParanoid" id="A0A7N2KLQ9"/>
<evidence type="ECO:0000313" key="1">
    <source>
        <dbReference type="EnsemblPlants" id="QL01p010535:mrna"/>
    </source>
</evidence>
<protein>
    <submittedName>
        <fullName evidence="1">Uncharacterized protein</fullName>
    </submittedName>
</protein>
<keyword evidence="2" id="KW-1185">Reference proteome</keyword>
<dbReference type="InterPro" id="IPR009014">
    <property type="entry name" value="Transketo_C/PFOR_II"/>
</dbReference>
<proteinExistence type="predicted"/>
<dbReference type="AlphaFoldDB" id="A0A7N2KLQ9"/>
<accession>A0A7N2KLQ9</accession>
<evidence type="ECO:0000313" key="2">
    <source>
        <dbReference type="Proteomes" id="UP000594261"/>
    </source>
</evidence>
<dbReference type="Gramene" id="QL01p010535:mrna">
    <property type="protein sequence ID" value="QL01p010535:mrna"/>
    <property type="gene ID" value="QL01p010535"/>
</dbReference>
<sequence length="80" mass="9006">MMLLEAPVARVCGLDTPFPLVFEPFYMPTKNKILDAIKSTVNYYVHIGLSTVLLYSKDASWSLSPLLSFTCTNNPHIWAI</sequence>